<dbReference type="eggNOG" id="KOG0864">
    <property type="taxonomic scope" value="Eukaryota"/>
</dbReference>
<dbReference type="OrthoDB" id="185618at2759"/>
<dbReference type="GeneID" id="9595988"/>
<dbReference type="RefSeq" id="XP_003032888.1">
    <property type="nucleotide sequence ID" value="XM_003032842.1"/>
</dbReference>
<dbReference type="PANTHER" id="PTHR23138">
    <property type="entry name" value="RAN BINDING PROTEIN"/>
    <property type="match status" value="1"/>
</dbReference>
<feature type="compositionally biased region" description="Polar residues" evidence="3">
    <location>
        <begin position="124"/>
        <end position="150"/>
    </location>
</feature>
<evidence type="ECO:0000313" key="5">
    <source>
        <dbReference type="EMBL" id="EFI97985.1"/>
    </source>
</evidence>
<dbReference type="Proteomes" id="UP000007431">
    <property type="component" value="Unassembled WGS sequence"/>
</dbReference>
<dbReference type="EMBL" id="GL377305">
    <property type="protein sequence ID" value="EFI97985.1"/>
    <property type="molecule type" value="Genomic_DNA"/>
</dbReference>
<dbReference type="InterPro" id="IPR045255">
    <property type="entry name" value="RanBP1-like"/>
</dbReference>
<evidence type="ECO:0000256" key="3">
    <source>
        <dbReference type="SAM" id="MobiDB-lite"/>
    </source>
</evidence>
<feature type="compositionally biased region" description="Low complexity" evidence="3">
    <location>
        <begin position="341"/>
        <end position="355"/>
    </location>
</feature>
<proteinExistence type="predicted"/>
<comment type="subcellular location">
    <subcellularLocation>
        <location evidence="1">Nucleus</location>
    </subcellularLocation>
</comment>
<feature type="compositionally biased region" description="Low complexity" evidence="3">
    <location>
        <begin position="88"/>
        <end position="100"/>
    </location>
</feature>
<gene>
    <name evidence="5" type="ORF">SCHCODRAFT_108333</name>
</gene>
<dbReference type="GO" id="GO:0005634">
    <property type="term" value="C:nucleus"/>
    <property type="evidence" value="ECO:0007669"/>
    <property type="project" value="UniProtKB-SubCell"/>
</dbReference>
<dbReference type="STRING" id="578458.D8Q1Q9"/>
<name>D8Q1Q9_SCHCM</name>
<feature type="non-terminal residue" evidence="5">
    <location>
        <position position="634"/>
    </location>
</feature>
<keyword evidence="2" id="KW-0539">Nucleus</keyword>
<protein>
    <recommendedName>
        <fullName evidence="4">RanBD1 domain-containing protein</fullName>
    </recommendedName>
</protein>
<reference evidence="5 6" key="1">
    <citation type="journal article" date="2010" name="Nat. Biotechnol.">
        <title>Genome sequence of the model mushroom Schizophyllum commune.</title>
        <authorList>
            <person name="Ohm R.A."/>
            <person name="de Jong J.F."/>
            <person name="Lugones L.G."/>
            <person name="Aerts A."/>
            <person name="Kothe E."/>
            <person name="Stajich J.E."/>
            <person name="de Vries R.P."/>
            <person name="Record E."/>
            <person name="Levasseur A."/>
            <person name="Baker S.E."/>
            <person name="Bartholomew K.A."/>
            <person name="Coutinho P.M."/>
            <person name="Erdmann S."/>
            <person name="Fowler T.J."/>
            <person name="Gathman A.C."/>
            <person name="Lombard V."/>
            <person name="Henrissat B."/>
            <person name="Knabe N."/>
            <person name="Kuees U."/>
            <person name="Lilly W.W."/>
            <person name="Lindquist E."/>
            <person name="Lucas S."/>
            <person name="Magnuson J.K."/>
            <person name="Piumi F."/>
            <person name="Raudaskoski M."/>
            <person name="Salamov A."/>
            <person name="Schmutz J."/>
            <person name="Schwarze F.W.M.R."/>
            <person name="vanKuyk P.A."/>
            <person name="Horton J.S."/>
            <person name="Grigoriev I.V."/>
            <person name="Woesten H.A.B."/>
        </authorList>
    </citation>
    <scope>NUCLEOTIDE SEQUENCE [LARGE SCALE GENOMIC DNA]</scope>
    <source>
        <strain evidence="6">H4-8 / FGSC 9210</strain>
    </source>
</reference>
<feature type="compositionally biased region" description="Polar residues" evidence="3">
    <location>
        <begin position="165"/>
        <end position="176"/>
    </location>
</feature>
<feature type="compositionally biased region" description="Basic and acidic residues" evidence="3">
    <location>
        <begin position="260"/>
        <end position="305"/>
    </location>
</feature>
<dbReference type="SUPFAM" id="SSF50729">
    <property type="entry name" value="PH domain-like"/>
    <property type="match status" value="1"/>
</dbReference>
<dbReference type="VEuPathDB" id="FungiDB:SCHCODRAFT_02619699"/>
<sequence length="634" mass="67981">MADSIQPPAPANARDTTKPTPPSSPEPVDGAAASGSKTARKREREVSLEPAPACVSSTAGSVNVNDQQAPMKKNKIALDAHPEEEASPSRSASRSRSNSPKGLSSSPRQEQAVRQIRRGVEDLTWQNNERQSPPNPAVDQQATDTPSDNANPVPKHDDADMLSVSGRSNSPVSQKPASVVMGSASGSQPPSRRVSDASMEEDKAQQPRKRKLVDRGASEGPSTPIETLKRSRDDPDDDQNPREKKRPTPPPEQAFTVDATPRRSVDSLKRSREDDEVDQNPREPKRITPPPEEKAKKIEKKDVKPVSKGFMQYASATSPFASVKAPPKFGTTASPPPATPSIPSTPSNASTPSTSKDPFAKSGFARLVGDASPFATVARNKPHVFGTASVIERPNTPERAAPISSIKSTAFSAYASASPFAIAAKSNGAGGKAGKSDSGSTTPSTDEVENADEADKAKAFQDKLRAGKDTEGSDEDEKKAKLQLKEQEIMTGEEDEDVVFAGRGKLFFMDGDAYKERGTGIMKVNVKREDRKNARIIMRKDTVHNLLLNVSVTSIAKCEVNKNDTRYLSLSVATGTGIDNYAFRMKETSNLVKLADAAKDPAAYLERNGGDGRRESRTAPRHRATAVEDAGDVV</sequence>
<feature type="region of interest" description="Disordered" evidence="3">
    <location>
        <begin position="1"/>
        <end position="361"/>
    </location>
</feature>
<feature type="region of interest" description="Disordered" evidence="3">
    <location>
        <begin position="427"/>
        <end position="459"/>
    </location>
</feature>
<feature type="compositionally biased region" description="Basic and acidic residues" evidence="3">
    <location>
        <begin position="608"/>
        <end position="618"/>
    </location>
</feature>
<dbReference type="PANTHER" id="PTHR23138:SF142">
    <property type="entry name" value="RAN-BINDING PROTEIN 3B-RELATED"/>
    <property type="match status" value="1"/>
</dbReference>
<dbReference type="InterPro" id="IPR000156">
    <property type="entry name" value="Ran_bind_dom"/>
</dbReference>
<evidence type="ECO:0000313" key="6">
    <source>
        <dbReference type="Proteomes" id="UP000007431"/>
    </source>
</evidence>
<dbReference type="OMA" id="LFKGMRC"/>
<dbReference type="InParanoid" id="D8Q1Q9"/>
<evidence type="ECO:0000259" key="4">
    <source>
        <dbReference type="PROSITE" id="PS50196"/>
    </source>
</evidence>
<dbReference type="HOGENOM" id="CLU_029557_0_0_1"/>
<dbReference type="Pfam" id="PF00638">
    <property type="entry name" value="Ran_BP1"/>
    <property type="match status" value="1"/>
</dbReference>
<dbReference type="KEGG" id="scm:SCHCO_02619699"/>
<accession>D8Q1Q9</accession>
<dbReference type="AlphaFoldDB" id="D8Q1Q9"/>
<dbReference type="Gene3D" id="2.30.29.30">
    <property type="entry name" value="Pleckstrin-homology domain (PH domain)/Phosphotyrosine-binding domain (PTB)"/>
    <property type="match status" value="1"/>
</dbReference>
<evidence type="ECO:0000256" key="2">
    <source>
        <dbReference type="ARBA" id="ARBA00023242"/>
    </source>
</evidence>
<feature type="domain" description="RanBD1" evidence="4">
    <location>
        <begin position="477"/>
        <end position="553"/>
    </location>
</feature>
<dbReference type="PROSITE" id="PS50196">
    <property type="entry name" value="RANBD1"/>
    <property type="match status" value="1"/>
</dbReference>
<evidence type="ECO:0000256" key="1">
    <source>
        <dbReference type="ARBA" id="ARBA00004123"/>
    </source>
</evidence>
<keyword evidence="6" id="KW-1185">Reference proteome</keyword>
<feature type="compositionally biased region" description="Polar residues" evidence="3">
    <location>
        <begin position="55"/>
        <end position="68"/>
    </location>
</feature>
<dbReference type="SMART" id="SM00160">
    <property type="entry name" value="RanBD"/>
    <property type="match status" value="1"/>
</dbReference>
<dbReference type="InterPro" id="IPR011993">
    <property type="entry name" value="PH-like_dom_sf"/>
</dbReference>
<organism evidence="6">
    <name type="scientific">Schizophyllum commune (strain H4-8 / FGSC 9210)</name>
    <name type="common">Split gill fungus</name>
    <dbReference type="NCBI Taxonomy" id="578458"/>
    <lineage>
        <taxon>Eukaryota</taxon>
        <taxon>Fungi</taxon>
        <taxon>Dikarya</taxon>
        <taxon>Basidiomycota</taxon>
        <taxon>Agaricomycotina</taxon>
        <taxon>Agaricomycetes</taxon>
        <taxon>Agaricomycetidae</taxon>
        <taxon>Agaricales</taxon>
        <taxon>Schizophyllaceae</taxon>
        <taxon>Schizophyllum</taxon>
    </lineage>
</organism>
<feature type="region of interest" description="Disordered" evidence="3">
    <location>
        <begin position="605"/>
        <end position="634"/>
    </location>
</feature>